<keyword evidence="3 7" id="KW-0238">DNA-binding</keyword>
<dbReference type="InterPro" id="IPR005119">
    <property type="entry name" value="LysR_subst-bd"/>
</dbReference>
<comment type="similarity">
    <text evidence="1">Belongs to the LysR transcriptional regulatory family.</text>
</comment>
<keyword evidence="4" id="KW-0010">Activator</keyword>
<gene>
    <name evidence="7" type="ORF">SAMN04489765_1640</name>
</gene>
<evidence type="ECO:0000256" key="2">
    <source>
        <dbReference type="ARBA" id="ARBA00023015"/>
    </source>
</evidence>
<dbReference type="OrthoDB" id="3176554at2"/>
<accession>A0A1H1DAZ5</accession>
<protein>
    <submittedName>
        <fullName evidence="7">DNA-binding transcriptional regulator, LysR family</fullName>
    </submittedName>
</protein>
<dbReference type="GO" id="GO:0003700">
    <property type="term" value="F:DNA-binding transcription factor activity"/>
    <property type="evidence" value="ECO:0007669"/>
    <property type="project" value="InterPro"/>
</dbReference>
<evidence type="ECO:0000313" key="7">
    <source>
        <dbReference type="EMBL" id="SDQ73711.1"/>
    </source>
</evidence>
<evidence type="ECO:0000259" key="6">
    <source>
        <dbReference type="PROSITE" id="PS50931"/>
    </source>
</evidence>
<dbReference type="InterPro" id="IPR036388">
    <property type="entry name" value="WH-like_DNA-bd_sf"/>
</dbReference>
<keyword evidence="2" id="KW-0805">Transcription regulation</keyword>
<dbReference type="InterPro" id="IPR036390">
    <property type="entry name" value="WH_DNA-bd_sf"/>
</dbReference>
<dbReference type="Gene3D" id="3.40.190.10">
    <property type="entry name" value="Periplasmic binding protein-like II"/>
    <property type="match status" value="2"/>
</dbReference>
<dbReference type="STRING" id="47312.SAMN04489765_1640"/>
<dbReference type="Pfam" id="PF00126">
    <property type="entry name" value="HTH_1"/>
    <property type="match status" value="1"/>
</dbReference>
<evidence type="ECO:0000256" key="3">
    <source>
        <dbReference type="ARBA" id="ARBA00023125"/>
    </source>
</evidence>
<reference evidence="8" key="1">
    <citation type="submission" date="2016-10" db="EMBL/GenBank/DDBJ databases">
        <authorList>
            <person name="Varghese N."/>
            <person name="Submissions S."/>
        </authorList>
    </citation>
    <scope>NUCLEOTIDE SEQUENCE [LARGE SCALE GENOMIC DNA]</scope>
    <source>
        <strain evidence="8">DSM 44142</strain>
    </source>
</reference>
<evidence type="ECO:0000256" key="4">
    <source>
        <dbReference type="ARBA" id="ARBA00023159"/>
    </source>
</evidence>
<keyword evidence="5" id="KW-0804">Transcription</keyword>
<evidence type="ECO:0000256" key="5">
    <source>
        <dbReference type="ARBA" id="ARBA00023163"/>
    </source>
</evidence>
<dbReference type="RefSeq" id="WP_068536255.1">
    <property type="nucleotide sequence ID" value="NZ_AP025457.1"/>
</dbReference>
<dbReference type="SUPFAM" id="SSF46785">
    <property type="entry name" value="Winged helix' DNA-binding domain"/>
    <property type="match status" value="1"/>
</dbReference>
<dbReference type="PANTHER" id="PTHR30346">
    <property type="entry name" value="TRANSCRIPTIONAL DUAL REGULATOR HCAR-RELATED"/>
    <property type="match status" value="1"/>
</dbReference>
<keyword evidence="8" id="KW-1185">Reference proteome</keyword>
<feature type="domain" description="HTH lysR-type" evidence="6">
    <location>
        <begin position="1"/>
        <end position="58"/>
    </location>
</feature>
<dbReference type="AlphaFoldDB" id="A0A1H1DAZ5"/>
<dbReference type="CDD" id="cd05466">
    <property type="entry name" value="PBP2_LTTR_substrate"/>
    <property type="match status" value="1"/>
</dbReference>
<dbReference type="InterPro" id="IPR000847">
    <property type="entry name" value="LysR_HTH_N"/>
</dbReference>
<name>A0A1H1DAZ5_9ACTN</name>
<proteinExistence type="inferred from homology"/>
<dbReference type="SUPFAM" id="SSF53850">
    <property type="entry name" value="Periplasmic binding protein-like II"/>
    <property type="match status" value="1"/>
</dbReference>
<organism evidence="7 8">
    <name type="scientific">Tsukamurella pulmonis</name>
    <dbReference type="NCBI Taxonomy" id="47312"/>
    <lineage>
        <taxon>Bacteria</taxon>
        <taxon>Bacillati</taxon>
        <taxon>Actinomycetota</taxon>
        <taxon>Actinomycetes</taxon>
        <taxon>Mycobacteriales</taxon>
        <taxon>Tsukamurellaceae</taxon>
        <taxon>Tsukamurella</taxon>
    </lineage>
</organism>
<dbReference type="PRINTS" id="PR00039">
    <property type="entry name" value="HTHLYSR"/>
</dbReference>
<dbReference type="Pfam" id="PF03466">
    <property type="entry name" value="LysR_substrate"/>
    <property type="match status" value="1"/>
</dbReference>
<evidence type="ECO:0000313" key="8">
    <source>
        <dbReference type="Proteomes" id="UP000183053"/>
    </source>
</evidence>
<dbReference type="GO" id="GO:0003677">
    <property type="term" value="F:DNA binding"/>
    <property type="evidence" value="ECO:0007669"/>
    <property type="project" value="UniProtKB-KW"/>
</dbReference>
<dbReference type="Gene3D" id="1.10.10.10">
    <property type="entry name" value="Winged helix-like DNA-binding domain superfamily/Winged helix DNA-binding domain"/>
    <property type="match status" value="1"/>
</dbReference>
<dbReference type="PROSITE" id="PS50931">
    <property type="entry name" value="HTH_LYSR"/>
    <property type="match status" value="1"/>
</dbReference>
<evidence type="ECO:0000256" key="1">
    <source>
        <dbReference type="ARBA" id="ARBA00009437"/>
    </source>
</evidence>
<dbReference type="EMBL" id="FNLF01000002">
    <property type="protein sequence ID" value="SDQ73711.1"/>
    <property type="molecule type" value="Genomic_DNA"/>
</dbReference>
<sequence length="288" mass="31937">MEFRQLEYLVAVADHGGFSRAARQCFVSQSAVSHQIAALEKELGAELFERAGRRVRLTDAGESLLPRARELLRQRDEAIDAVRPRPDRIRLAANMSFARSALAAASDVRERHPEAEIDFLIKPFAQRIAAVKSGEADLALIRGRLDEPGLYLEPLWVDNPLIAFATRHPLAALERAPSTAELARYPLLLPPPHQQVLLHRLVDKVFTADGLEVLLGPEIRDDHPVAFELINNPEGWTLLYEDPRQPGIASRPAPGFTLPVSAVLRTDATPNPLVAELLVELSNGYRRA</sequence>
<dbReference type="Proteomes" id="UP000183053">
    <property type="component" value="Unassembled WGS sequence"/>
</dbReference>
<dbReference type="FunFam" id="1.10.10.10:FF:000001">
    <property type="entry name" value="LysR family transcriptional regulator"/>
    <property type="match status" value="1"/>
</dbReference>
<dbReference type="GO" id="GO:0032993">
    <property type="term" value="C:protein-DNA complex"/>
    <property type="evidence" value="ECO:0007669"/>
    <property type="project" value="TreeGrafter"/>
</dbReference>
<dbReference type="PANTHER" id="PTHR30346:SF0">
    <property type="entry name" value="HCA OPERON TRANSCRIPTIONAL ACTIVATOR HCAR"/>
    <property type="match status" value="1"/>
</dbReference>